<reference evidence="5" key="1">
    <citation type="journal article" date="2019" name="Int. J. Syst. Evol. Microbiol.">
        <title>The Global Catalogue of Microorganisms (GCM) 10K type strain sequencing project: providing services to taxonomists for standard genome sequencing and annotation.</title>
        <authorList>
            <consortium name="The Broad Institute Genomics Platform"/>
            <consortium name="The Broad Institute Genome Sequencing Center for Infectious Disease"/>
            <person name="Wu L."/>
            <person name="Ma J."/>
        </authorList>
    </citation>
    <scope>NUCLEOTIDE SEQUENCE [LARGE SCALE GENOMIC DNA]</scope>
    <source>
        <strain evidence="5">CCUG 53270</strain>
    </source>
</reference>
<dbReference type="InterPro" id="IPR052173">
    <property type="entry name" value="Beta-lactam_resp_regulator"/>
</dbReference>
<feature type="transmembrane region" description="Helical" evidence="2">
    <location>
        <begin position="143"/>
        <end position="164"/>
    </location>
</feature>
<evidence type="ECO:0000256" key="2">
    <source>
        <dbReference type="SAM" id="Phobius"/>
    </source>
</evidence>
<feature type="transmembrane region" description="Helical" evidence="2">
    <location>
        <begin position="40"/>
        <end position="57"/>
    </location>
</feature>
<proteinExistence type="predicted"/>
<dbReference type="PANTHER" id="PTHR34978">
    <property type="entry name" value="POSSIBLE SENSOR-TRANSDUCER PROTEIN BLAR"/>
    <property type="match status" value="1"/>
</dbReference>
<comment type="caution">
    <text evidence="4">The sequence shown here is derived from an EMBL/GenBank/DDBJ whole genome shotgun (WGS) entry which is preliminary data.</text>
</comment>
<dbReference type="Proteomes" id="UP001597180">
    <property type="component" value="Unassembled WGS sequence"/>
</dbReference>
<dbReference type="RefSeq" id="WP_345587729.1">
    <property type="nucleotide sequence ID" value="NZ_BAABJG010000013.1"/>
</dbReference>
<keyword evidence="2" id="KW-1133">Transmembrane helix</keyword>
<keyword evidence="2" id="KW-0812">Transmembrane</keyword>
<dbReference type="PANTHER" id="PTHR34978:SF3">
    <property type="entry name" value="SLR0241 PROTEIN"/>
    <property type="match status" value="1"/>
</dbReference>
<accession>A0ABW3UYS4</accession>
<feature type="transmembrane region" description="Helical" evidence="2">
    <location>
        <begin position="6"/>
        <end position="28"/>
    </location>
</feature>
<dbReference type="EMBL" id="JBHTLU010000059">
    <property type="protein sequence ID" value="MFD1225414.1"/>
    <property type="molecule type" value="Genomic_DNA"/>
</dbReference>
<feature type="region of interest" description="Disordered" evidence="1">
    <location>
        <begin position="114"/>
        <end position="133"/>
    </location>
</feature>
<gene>
    <name evidence="4" type="ORF">ACFQ4B_35580</name>
</gene>
<evidence type="ECO:0000259" key="3">
    <source>
        <dbReference type="Pfam" id="PF05569"/>
    </source>
</evidence>
<name>A0ABW3UYS4_9BACL</name>
<keyword evidence="2" id="KW-0472">Membrane</keyword>
<evidence type="ECO:0000313" key="5">
    <source>
        <dbReference type="Proteomes" id="UP001597180"/>
    </source>
</evidence>
<feature type="domain" description="Peptidase M56" evidence="3">
    <location>
        <begin position="11"/>
        <end position="341"/>
    </location>
</feature>
<evidence type="ECO:0000313" key="4">
    <source>
        <dbReference type="EMBL" id="MFD1225414.1"/>
    </source>
</evidence>
<dbReference type="Pfam" id="PF05569">
    <property type="entry name" value="Peptidase_M56"/>
    <property type="match status" value="1"/>
</dbReference>
<dbReference type="InterPro" id="IPR008756">
    <property type="entry name" value="Peptidase_M56"/>
</dbReference>
<organism evidence="4 5">
    <name type="scientific">Paenibacillus vulneris</name>
    <dbReference type="NCBI Taxonomy" id="1133364"/>
    <lineage>
        <taxon>Bacteria</taxon>
        <taxon>Bacillati</taxon>
        <taxon>Bacillota</taxon>
        <taxon>Bacilli</taxon>
        <taxon>Bacillales</taxon>
        <taxon>Paenibacillaceae</taxon>
        <taxon>Paenibacillus</taxon>
    </lineage>
</organism>
<protein>
    <submittedName>
        <fullName evidence="4">M56 family metallopeptidase</fullName>
    </submittedName>
</protein>
<sequence length="763" mass="86920">MKMIETLFYLMLTASLASIVIILLLLVIRKLLYKRLSPRIFHVLWFLVLIKLLVPIAPQSPVSLFNLVPHDLQELSIGPKGNAEEQPVSSQTGYEASPALMSTAADDFAPAPAPKLTEQPSVPAKPSPQTDTYADKRYEPYKLLTIGSLVWVAGLLSLSMYYLFVTLRFNRQVGASRMLDNHEVLSILEVCKEKLGITAAIPIYETDRLHSPCIYGLTKPKIYLPADIVTIADSRQLTHILLHELTHYKRRDLWFHFVWTWTAVLHWYNPFVWLSMKKMKADREVACDAGVLEVLGEQEASSYGRTLLMLSRLFARSASPQVNLSPFFENHKEMKRRITMIAKFKKGTYKLSAAAIILVLALSAVMLTNASENAKSAEAEAASGIASKQGSPSTFQFQRLNDWAKWFNNLERANEFAGFSFKVPDFLPDGYQLSSIYVDENYVNRTDNQVTINFVSNHGQEDEKQFEVIASMGNLLNGALSQLLQGSETRKIPGPTWGAAQPQTYIQDEVTYANIRGILVTTVQKYENHEPEIEKAFFWRDDTIYYAIRFYSEDHTLEEGLPRNRRTISQTELETILQSFQYPQHIQHVRYDGKGNSFPIYGEQDLQQAEQLLGFKVKYPFAILNNELKLVDLVMLQAGDQNTGYSFRHTVNAVRNSYLSLDDPKKGSLTVYQSKSPLIDGSQLTQIRTLDVNGLRISVYKDDRHVYGGPYYRDADKTEILTKSYYLWEQNGIYYAANLDDRDMKEEDHEKLIKAFLLAPQRG</sequence>
<dbReference type="CDD" id="cd07341">
    <property type="entry name" value="M56_BlaR1_MecR1_like"/>
    <property type="match status" value="1"/>
</dbReference>
<evidence type="ECO:0000256" key="1">
    <source>
        <dbReference type="SAM" id="MobiDB-lite"/>
    </source>
</evidence>
<keyword evidence="5" id="KW-1185">Reference proteome</keyword>